<comment type="caution">
    <text evidence="1">The sequence shown here is derived from an EMBL/GenBank/DDBJ whole genome shotgun (WGS) entry which is preliminary data.</text>
</comment>
<gene>
    <name evidence="1" type="ORF">Amon01_000954400</name>
</gene>
<protein>
    <submittedName>
        <fullName evidence="1">Unnamed protein product</fullName>
    </submittedName>
</protein>
<reference evidence="1" key="1">
    <citation type="submission" date="2023-04" db="EMBL/GenBank/DDBJ databases">
        <title>Ambrosiozyma monospora NBRC 1965.</title>
        <authorList>
            <person name="Ichikawa N."/>
            <person name="Sato H."/>
            <person name="Tonouchi N."/>
        </authorList>
    </citation>
    <scope>NUCLEOTIDE SEQUENCE</scope>
    <source>
        <strain evidence="1">NBRC 1965</strain>
    </source>
</reference>
<accession>A0A9W6T502</accession>
<dbReference type="AlphaFoldDB" id="A0A9W6T502"/>
<organism evidence="1 2">
    <name type="scientific">Ambrosiozyma monospora</name>
    <name type="common">Yeast</name>
    <name type="synonym">Endomycopsis monosporus</name>
    <dbReference type="NCBI Taxonomy" id="43982"/>
    <lineage>
        <taxon>Eukaryota</taxon>
        <taxon>Fungi</taxon>
        <taxon>Dikarya</taxon>
        <taxon>Ascomycota</taxon>
        <taxon>Saccharomycotina</taxon>
        <taxon>Pichiomycetes</taxon>
        <taxon>Pichiales</taxon>
        <taxon>Pichiaceae</taxon>
        <taxon>Ambrosiozyma</taxon>
    </lineage>
</organism>
<proteinExistence type="predicted"/>
<dbReference type="Proteomes" id="UP001165063">
    <property type="component" value="Unassembled WGS sequence"/>
</dbReference>
<evidence type="ECO:0000313" key="2">
    <source>
        <dbReference type="Proteomes" id="UP001165063"/>
    </source>
</evidence>
<sequence length="115" mass="12386">MIIFSLNFGSVINLPGPPLTQPPFVETPLLEPEAEAEPERGLGPPLDPVLPSLSFPRTAVAAAAVAAVEFEFEIEFEVEVVNEALVEVEIVVSKWEGVAMETMDKLVNISPNCTP</sequence>
<dbReference type="EMBL" id="BSXU01011405">
    <property type="protein sequence ID" value="GME74881.1"/>
    <property type="molecule type" value="Genomic_DNA"/>
</dbReference>
<keyword evidence="2" id="KW-1185">Reference proteome</keyword>
<name>A0A9W6T502_AMBMO</name>
<evidence type="ECO:0000313" key="1">
    <source>
        <dbReference type="EMBL" id="GME74881.1"/>
    </source>
</evidence>